<reference evidence="3" key="1">
    <citation type="journal article" date="2020" name="Nature">
        <title>Giant virus diversity and host interactions through global metagenomics.</title>
        <authorList>
            <person name="Schulz F."/>
            <person name="Roux S."/>
            <person name="Paez-Espino D."/>
            <person name="Jungbluth S."/>
            <person name="Walsh D.A."/>
            <person name="Denef V.J."/>
            <person name="McMahon K.D."/>
            <person name="Konstantinidis K.T."/>
            <person name="Eloe-Fadrosh E.A."/>
            <person name="Kyrpides N.C."/>
            <person name="Woyke T."/>
        </authorList>
    </citation>
    <scope>NUCLEOTIDE SEQUENCE</scope>
    <source>
        <strain evidence="3">GVMAG-S-3300013094-100</strain>
    </source>
</reference>
<dbReference type="Gene3D" id="3.40.50.300">
    <property type="entry name" value="P-loop containing nucleotide triphosphate hydrolases"/>
    <property type="match status" value="1"/>
</dbReference>
<name>A0A6C0KWS4_9ZZZZ</name>
<dbReference type="InterPro" id="IPR003593">
    <property type="entry name" value="AAA+_ATPase"/>
</dbReference>
<feature type="domain" description="AAA+ ATPase" evidence="2">
    <location>
        <begin position="193"/>
        <end position="319"/>
    </location>
</feature>
<dbReference type="SUPFAM" id="SSF52540">
    <property type="entry name" value="P-loop containing nucleoside triphosphate hydrolases"/>
    <property type="match status" value="1"/>
</dbReference>
<dbReference type="SMART" id="SM00382">
    <property type="entry name" value="AAA"/>
    <property type="match status" value="1"/>
</dbReference>
<dbReference type="Pfam" id="PF00004">
    <property type="entry name" value="AAA"/>
    <property type="match status" value="1"/>
</dbReference>
<sequence>MALPPNKEDIVMNTIEIENAVARSSFMKYLSTFLKEDISCSPDIKNFLLIFNNEETSNVGIAPSYGEFHWIDKIKNNEFVVSYIEEGNPVGTSMELSGVVYFKRMKVSHPNLDILKEFIERAIEYKEKKENKKILVYRSSSKGYFENCGKVYAQDIDNNVYIPKDIKSSLISHIENFISPKTKERYLKYGRIYKTSIMLTGVPGSGKTSIVKAIASKYDRPVYVFNFTKELNDEGLINLMREIKNDSIILFEDIDAFFVDREPQKINISFSALLNVMDGIYGSTSGCITFITANNPDRLDSALIRPGRVDKIIKFDYPRKSEIKQAFDDMVEPDPNTNAPPVNFEEFYSHIKIIKITMAGIIDYLFRYYYDNLYITKINELIEQNQIYHDIINDKCDKLYS</sequence>
<dbReference type="GO" id="GO:0005524">
    <property type="term" value="F:ATP binding"/>
    <property type="evidence" value="ECO:0007669"/>
    <property type="project" value="InterPro"/>
</dbReference>
<accession>A0A6C0KWS4</accession>
<dbReference type="PANTHER" id="PTHR23070">
    <property type="entry name" value="BCS1 AAA-TYPE ATPASE"/>
    <property type="match status" value="1"/>
</dbReference>
<proteinExistence type="inferred from homology"/>
<evidence type="ECO:0000256" key="1">
    <source>
        <dbReference type="ARBA" id="ARBA00007448"/>
    </source>
</evidence>
<dbReference type="GO" id="GO:0016887">
    <property type="term" value="F:ATP hydrolysis activity"/>
    <property type="evidence" value="ECO:0007669"/>
    <property type="project" value="InterPro"/>
</dbReference>
<evidence type="ECO:0000313" key="3">
    <source>
        <dbReference type="EMBL" id="QHU21130.1"/>
    </source>
</evidence>
<dbReference type="EMBL" id="MN740979">
    <property type="protein sequence ID" value="QHU21130.1"/>
    <property type="molecule type" value="Genomic_DNA"/>
</dbReference>
<organism evidence="3">
    <name type="scientific">viral metagenome</name>
    <dbReference type="NCBI Taxonomy" id="1070528"/>
    <lineage>
        <taxon>unclassified sequences</taxon>
        <taxon>metagenomes</taxon>
        <taxon>organismal metagenomes</taxon>
    </lineage>
</organism>
<comment type="similarity">
    <text evidence="1">Belongs to the AAA ATPase family. BCS1 subfamily.</text>
</comment>
<dbReference type="InterPro" id="IPR050747">
    <property type="entry name" value="Mitochondrial_chaperone_BCS1"/>
</dbReference>
<dbReference type="AlphaFoldDB" id="A0A6C0KWS4"/>
<protein>
    <recommendedName>
        <fullName evidence="2">AAA+ ATPase domain-containing protein</fullName>
    </recommendedName>
</protein>
<dbReference type="InterPro" id="IPR003959">
    <property type="entry name" value="ATPase_AAA_core"/>
</dbReference>
<dbReference type="InterPro" id="IPR027417">
    <property type="entry name" value="P-loop_NTPase"/>
</dbReference>
<evidence type="ECO:0000259" key="2">
    <source>
        <dbReference type="SMART" id="SM00382"/>
    </source>
</evidence>